<evidence type="ECO:0000256" key="4">
    <source>
        <dbReference type="ARBA" id="ARBA00022448"/>
    </source>
</evidence>
<keyword evidence="6" id="KW-0256">Endoplasmic reticulum</keyword>
<evidence type="ECO:0000256" key="9">
    <source>
        <dbReference type="ARBA" id="ARBA00023034"/>
    </source>
</evidence>
<name>A0A2N9FKQ3_FAGSY</name>
<evidence type="ECO:0000313" key="11">
    <source>
        <dbReference type="EMBL" id="SPC87294.1"/>
    </source>
</evidence>
<dbReference type="GO" id="GO:0005794">
    <property type="term" value="C:Golgi apparatus"/>
    <property type="evidence" value="ECO:0007669"/>
    <property type="project" value="UniProtKB-SubCell"/>
</dbReference>
<dbReference type="InterPro" id="IPR006687">
    <property type="entry name" value="Small_GTPase_SAR1"/>
</dbReference>
<evidence type="ECO:0000256" key="5">
    <source>
        <dbReference type="ARBA" id="ARBA00022741"/>
    </source>
</evidence>
<evidence type="ECO:0000256" key="3">
    <source>
        <dbReference type="ARBA" id="ARBA00007507"/>
    </source>
</evidence>
<keyword evidence="9" id="KW-0333">Golgi apparatus</keyword>
<dbReference type="Gene3D" id="3.40.50.300">
    <property type="entry name" value="P-loop containing nucleotide triphosphate hydrolases"/>
    <property type="match status" value="1"/>
</dbReference>
<dbReference type="InterPro" id="IPR027417">
    <property type="entry name" value="P-loop_NTPase"/>
</dbReference>
<protein>
    <submittedName>
        <fullName evidence="11">Uncharacterized protein</fullName>
    </submittedName>
</protein>
<dbReference type="PANTHER" id="PTHR45684">
    <property type="entry name" value="RE74312P"/>
    <property type="match status" value="1"/>
</dbReference>
<dbReference type="InterPro" id="IPR006689">
    <property type="entry name" value="Small_GTPase_ARF/SAR"/>
</dbReference>
<keyword evidence="8" id="KW-0653">Protein transport</keyword>
<dbReference type="EMBL" id="OIVN01000910">
    <property type="protein sequence ID" value="SPC87294.1"/>
    <property type="molecule type" value="Genomic_DNA"/>
</dbReference>
<evidence type="ECO:0000256" key="10">
    <source>
        <dbReference type="ARBA" id="ARBA00023134"/>
    </source>
</evidence>
<evidence type="ECO:0000256" key="8">
    <source>
        <dbReference type="ARBA" id="ARBA00022927"/>
    </source>
</evidence>
<accession>A0A2N9FKQ3</accession>
<reference evidence="11" key="1">
    <citation type="submission" date="2018-02" db="EMBL/GenBank/DDBJ databases">
        <authorList>
            <person name="Cohen D.B."/>
            <person name="Kent A.D."/>
        </authorList>
    </citation>
    <scope>NUCLEOTIDE SEQUENCE</scope>
</reference>
<keyword evidence="4" id="KW-0813">Transport</keyword>
<dbReference type="PRINTS" id="PR00328">
    <property type="entry name" value="SAR1GTPBP"/>
</dbReference>
<keyword evidence="10" id="KW-0342">GTP-binding</keyword>
<gene>
    <name evidence="11" type="ORF">FSB_LOCUS15176</name>
</gene>
<dbReference type="AlphaFoldDB" id="A0A2N9FKQ3"/>
<keyword evidence="7" id="KW-0931">ER-Golgi transport</keyword>
<comment type="similarity">
    <text evidence="3">Belongs to the small GTPase superfamily. SAR1 family.</text>
</comment>
<evidence type="ECO:0000256" key="2">
    <source>
        <dbReference type="ARBA" id="ARBA00004555"/>
    </source>
</evidence>
<dbReference type="GO" id="GO:0005783">
    <property type="term" value="C:endoplasmic reticulum"/>
    <property type="evidence" value="ECO:0007669"/>
    <property type="project" value="UniProtKB-SubCell"/>
</dbReference>
<dbReference type="GO" id="GO:0016192">
    <property type="term" value="P:vesicle-mediated transport"/>
    <property type="evidence" value="ECO:0007669"/>
    <property type="project" value="UniProtKB-KW"/>
</dbReference>
<dbReference type="GO" id="GO:0003924">
    <property type="term" value="F:GTPase activity"/>
    <property type="evidence" value="ECO:0007669"/>
    <property type="project" value="InterPro"/>
</dbReference>
<dbReference type="Pfam" id="PF00025">
    <property type="entry name" value="Arf"/>
    <property type="match status" value="1"/>
</dbReference>
<keyword evidence="5" id="KW-0547">Nucleotide-binding</keyword>
<sequence>MDAVIYIVNANPSTKEQFVEPRNELNALLSDEAFANVPFLIFGFTTSESSSCPQEELCSLLGLTNITTGKGRVRLAGPNARPLEIFVAKLHNKKQYLDGFKWLSQYIKKYDILFL</sequence>
<dbReference type="GO" id="GO:0005525">
    <property type="term" value="F:GTP binding"/>
    <property type="evidence" value="ECO:0007669"/>
    <property type="project" value="UniProtKB-KW"/>
</dbReference>
<dbReference type="GO" id="GO:0006886">
    <property type="term" value="P:intracellular protein transport"/>
    <property type="evidence" value="ECO:0007669"/>
    <property type="project" value="InterPro"/>
</dbReference>
<proteinExistence type="inferred from homology"/>
<comment type="subcellular location">
    <subcellularLocation>
        <location evidence="1">Endoplasmic reticulum</location>
    </subcellularLocation>
    <subcellularLocation>
        <location evidence="2">Golgi apparatus</location>
    </subcellularLocation>
</comment>
<evidence type="ECO:0000256" key="6">
    <source>
        <dbReference type="ARBA" id="ARBA00022824"/>
    </source>
</evidence>
<evidence type="ECO:0000256" key="1">
    <source>
        <dbReference type="ARBA" id="ARBA00004240"/>
    </source>
</evidence>
<evidence type="ECO:0000256" key="7">
    <source>
        <dbReference type="ARBA" id="ARBA00022892"/>
    </source>
</evidence>
<organism evidence="11">
    <name type="scientific">Fagus sylvatica</name>
    <name type="common">Beechnut</name>
    <dbReference type="NCBI Taxonomy" id="28930"/>
    <lineage>
        <taxon>Eukaryota</taxon>
        <taxon>Viridiplantae</taxon>
        <taxon>Streptophyta</taxon>
        <taxon>Embryophyta</taxon>
        <taxon>Tracheophyta</taxon>
        <taxon>Spermatophyta</taxon>
        <taxon>Magnoliopsida</taxon>
        <taxon>eudicotyledons</taxon>
        <taxon>Gunneridae</taxon>
        <taxon>Pentapetalae</taxon>
        <taxon>rosids</taxon>
        <taxon>fabids</taxon>
        <taxon>Fagales</taxon>
        <taxon>Fagaceae</taxon>
        <taxon>Fagus</taxon>
    </lineage>
</organism>